<dbReference type="AlphaFoldDB" id="A0A139WYZ6"/>
<keyword evidence="1" id="KW-1133">Transmembrane helix</keyword>
<proteinExistence type="predicted"/>
<dbReference type="OrthoDB" id="515942at2"/>
<organism evidence="2 3">
    <name type="scientific">Scytonema hofmannii PCC 7110</name>
    <dbReference type="NCBI Taxonomy" id="128403"/>
    <lineage>
        <taxon>Bacteria</taxon>
        <taxon>Bacillati</taxon>
        <taxon>Cyanobacteriota</taxon>
        <taxon>Cyanophyceae</taxon>
        <taxon>Nostocales</taxon>
        <taxon>Scytonemataceae</taxon>
        <taxon>Scytonema</taxon>
    </lineage>
</organism>
<sequence length="67" mass="7351">MAKIAISDLRRPNDQMLSSSDTFLSELSENESASVFGGNPFKIFATTLLKAFAAYLIYLIITDKSST</sequence>
<dbReference type="RefSeq" id="WP_017748589.1">
    <property type="nucleotide sequence ID" value="NZ_KQ976354.1"/>
</dbReference>
<evidence type="ECO:0000256" key="1">
    <source>
        <dbReference type="SAM" id="Phobius"/>
    </source>
</evidence>
<feature type="transmembrane region" description="Helical" evidence="1">
    <location>
        <begin position="43"/>
        <end position="61"/>
    </location>
</feature>
<evidence type="ECO:0000313" key="2">
    <source>
        <dbReference type="EMBL" id="KYC37658.1"/>
    </source>
</evidence>
<dbReference type="Proteomes" id="UP000076925">
    <property type="component" value="Unassembled WGS sequence"/>
</dbReference>
<evidence type="ECO:0000313" key="3">
    <source>
        <dbReference type="Proteomes" id="UP000076925"/>
    </source>
</evidence>
<gene>
    <name evidence="2" type="ORF">WA1_40060</name>
</gene>
<protein>
    <submittedName>
        <fullName evidence="2">Uncharacterized protein</fullName>
    </submittedName>
</protein>
<comment type="caution">
    <text evidence="2">The sequence shown here is derived from an EMBL/GenBank/DDBJ whole genome shotgun (WGS) entry which is preliminary data.</text>
</comment>
<reference evidence="2 3" key="1">
    <citation type="journal article" date="2013" name="Genome Biol. Evol.">
        <title>Genomes of Stigonematalean cyanobacteria (subsection V) and the evolution of oxygenic photosynthesis from prokaryotes to plastids.</title>
        <authorList>
            <person name="Dagan T."/>
            <person name="Roettger M."/>
            <person name="Stucken K."/>
            <person name="Landan G."/>
            <person name="Koch R."/>
            <person name="Major P."/>
            <person name="Gould S.B."/>
            <person name="Goremykin V.V."/>
            <person name="Rippka R."/>
            <person name="Tandeau de Marsac N."/>
            <person name="Gugger M."/>
            <person name="Lockhart P.J."/>
            <person name="Allen J.F."/>
            <person name="Brune I."/>
            <person name="Maus I."/>
            <person name="Puhler A."/>
            <person name="Martin W.F."/>
        </authorList>
    </citation>
    <scope>NUCLEOTIDE SEQUENCE [LARGE SCALE GENOMIC DNA]</scope>
    <source>
        <strain evidence="2 3">PCC 7110</strain>
    </source>
</reference>
<keyword evidence="1" id="KW-0472">Membrane</keyword>
<accession>A0A139WYZ6</accession>
<dbReference type="EMBL" id="ANNX02000046">
    <property type="protein sequence ID" value="KYC37658.1"/>
    <property type="molecule type" value="Genomic_DNA"/>
</dbReference>
<keyword evidence="3" id="KW-1185">Reference proteome</keyword>
<keyword evidence="1" id="KW-0812">Transmembrane</keyword>
<name>A0A139WYZ6_9CYAN</name>